<sequence length="43" mass="4713">MVSARRSGGRGATGVIVLGLWLFDMPVKGKVLDVWLAAIMQRR</sequence>
<keyword evidence="2" id="KW-1185">Reference proteome</keyword>
<gene>
    <name evidence="1" type="ORF">LA76x_1710</name>
</gene>
<accession>A0A0S2F8K1</accession>
<dbReference type="KEGG" id="lab:LA76x_1710"/>
<dbReference type="Proteomes" id="UP000060787">
    <property type="component" value="Chromosome"/>
</dbReference>
<dbReference type="PATRIC" id="fig|84531.8.peg.1740"/>
<dbReference type="AlphaFoldDB" id="A0A0S2F8K1"/>
<evidence type="ECO:0000313" key="1">
    <source>
        <dbReference type="EMBL" id="ALN79866.1"/>
    </source>
</evidence>
<dbReference type="STRING" id="84531.LA76x_1710"/>
<reference evidence="1 2" key="1">
    <citation type="journal article" date="2015" name="BMC Genomics">
        <title>Comparative genomics and metabolic profiling of the genus Lysobacter.</title>
        <authorList>
            <person name="de Bruijn I."/>
            <person name="Cheng X."/>
            <person name="de Jager V."/>
            <person name="Exposito R.G."/>
            <person name="Watrous J."/>
            <person name="Patel N."/>
            <person name="Postma J."/>
            <person name="Dorrestein P.C."/>
            <person name="Kobayashi D."/>
            <person name="Raaijmakers J.M."/>
        </authorList>
    </citation>
    <scope>NUCLEOTIDE SEQUENCE [LARGE SCALE GENOMIC DNA]</scope>
    <source>
        <strain evidence="1 2">76</strain>
    </source>
</reference>
<protein>
    <submittedName>
        <fullName evidence="1">Uncharacterized protein</fullName>
    </submittedName>
</protein>
<organism evidence="1 2">
    <name type="scientific">Lysobacter antibioticus</name>
    <dbReference type="NCBI Taxonomy" id="84531"/>
    <lineage>
        <taxon>Bacteria</taxon>
        <taxon>Pseudomonadati</taxon>
        <taxon>Pseudomonadota</taxon>
        <taxon>Gammaproteobacteria</taxon>
        <taxon>Lysobacterales</taxon>
        <taxon>Lysobacteraceae</taxon>
        <taxon>Lysobacter</taxon>
    </lineage>
</organism>
<dbReference type="EMBL" id="CP011129">
    <property type="protein sequence ID" value="ALN79866.1"/>
    <property type="molecule type" value="Genomic_DNA"/>
</dbReference>
<proteinExistence type="predicted"/>
<evidence type="ECO:0000313" key="2">
    <source>
        <dbReference type="Proteomes" id="UP000060787"/>
    </source>
</evidence>
<name>A0A0S2F8K1_LYSAN</name>